<reference evidence="2" key="1">
    <citation type="submission" date="2020-01" db="EMBL/GenBank/DDBJ databases">
        <authorList>
            <person name="Rat A."/>
        </authorList>
    </citation>
    <scope>NUCLEOTIDE SEQUENCE</scope>
    <source>
        <strain evidence="2">LMG 31228</strain>
    </source>
</reference>
<protein>
    <submittedName>
        <fullName evidence="2">DUF2971 domain-containing protein</fullName>
    </submittedName>
</protein>
<gene>
    <name evidence="2" type="ORF">GXW74_02450</name>
</gene>
<dbReference type="RefSeq" id="WP_211844697.1">
    <property type="nucleotide sequence ID" value="NZ_JAAEDL010000002.1"/>
</dbReference>
<keyword evidence="3" id="KW-1185">Reference proteome</keyword>
<sequence length="230" mass="26204">MATLDKHIRRYTSISAVIDILRRRELPLLDPQNWDDRNDRYFMARYKEKKALGGLYALCAARCGETYHHWRVFTGTADGACIEIKRAPLEKALSKIPGVSFAEMRYLLLNHIDALTTADLDSLPFVKRIGFAAEEEYRIVYETDDPQGAAYSLEFPLAWISRIYLNPWLPDPLYESVKETLRALPDCAKLSIVKSRLIDSARWKNAGDRVIGKGTPQKKRALKVPSSSKS</sequence>
<evidence type="ECO:0000313" key="2">
    <source>
        <dbReference type="EMBL" id="MBR0679334.1"/>
    </source>
</evidence>
<evidence type="ECO:0000313" key="3">
    <source>
        <dbReference type="Proteomes" id="UP001138709"/>
    </source>
</evidence>
<name>A0A9X9X6J8_9PROT</name>
<proteinExistence type="predicted"/>
<accession>A0A9X9X6J8</accession>
<reference evidence="2" key="2">
    <citation type="journal article" date="2021" name="Syst. Appl. Microbiol.">
        <title>Roseomonas hellenica sp. nov., isolated from roots of wild-growing Alkanna tinctoria.</title>
        <authorList>
            <person name="Rat A."/>
            <person name="Naranjo H.D."/>
            <person name="Lebbe L."/>
            <person name="Cnockaert M."/>
            <person name="Krigas N."/>
            <person name="Grigoriadou K."/>
            <person name="Maloupa E."/>
            <person name="Willems A."/>
        </authorList>
    </citation>
    <scope>NUCLEOTIDE SEQUENCE</scope>
    <source>
        <strain evidence="2">LMG 31228</strain>
    </source>
</reference>
<dbReference type="Proteomes" id="UP001138709">
    <property type="component" value="Unassembled WGS sequence"/>
</dbReference>
<organism evidence="2 3">
    <name type="scientific">Neoroseomonas eburnea</name>
    <dbReference type="NCBI Taxonomy" id="1346889"/>
    <lineage>
        <taxon>Bacteria</taxon>
        <taxon>Pseudomonadati</taxon>
        <taxon>Pseudomonadota</taxon>
        <taxon>Alphaproteobacteria</taxon>
        <taxon>Acetobacterales</taxon>
        <taxon>Acetobacteraceae</taxon>
        <taxon>Neoroseomonas</taxon>
    </lineage>
</organism>
<feature type="region of interest" description="Disordered" evidence="1">
    <location>
        <begin position="209"/>
        <end position="230"/>
    </location>
</feature>
<evidence type="ECO:0000256" key="1">
    <source>
        <dbReference type="SAM" id="MobiDB-lite"/>
    </source>
</evidence>
<dbReference type="AlphaFoldDB" id="A0A9X9X6J8"/>
<dbReference type="EMBL" id="JAAEDL010000002">
    <property type="protein sequence ID" value="MBR0679334.1"/>
    <property type="molecule type" value="Genomic_DNA"/>
</dbReference>
<comment type="caution">
    <text evidence="2">The sequence shown here is derived from an EMBL/GenBank/DDBJ whole genome shotgun (WGS) entry which is preliminary data.</text>
</comment>